<comment type="caution">
    <text evidence="2">The sequence shown here is derived from an EMBL/GenBank/DDBJ whole genome shotgun (WGS) entry which is preliminary data.</text>
</comment>
<dbReference type="RefSeq" id="WP_049506918.1">
    <property type="nucleotide sequence ID" value="NZ_JADMUA010000006.1"/>
</dbReference>
<organism evidence="2 3">
    <name type="scientific">Streptococcus parasanguinis</name>
    <dbReference type="NCBI Taxonomy" id="1318"/>
    <lineage>
        <taxon>Bacteria</taxon>
        <taxon>Bacillati</taxon>
        <taxon>Bacillota</taxon>
        <taxon>Bacilli</taxon>
        <taxon>Lactobacillales</taxon>
        <taxon>Streptococcaceae</taxon>
        <taxon>Streptococcus</taxon>
    </lineage>
</organism>
<feature type="transmembrane region" description="Helical" evidence="1">
    <location>
        <begin position="51"/>
        <end position="68"/>
    </location>
</feature>
<protein>
    <submittedName>
        <fullName evidence="2">Uncharacterized protein</fullName>
    </submittedName>
</protein>
<dbReference type="EMBL" id="JAQMJV010000012">
    <property type="protein sequence ID" value="MDB8620326.1"/>
    <property type="molecule type" value="Genomic_DNA"/>
</dbReference>
<feature type="transmembrane region" description="Helical" evidence="1">
    <location>
        <begin position="155"/>
        <end position="179"/>
    </location>
</feature>
<feature type="transmembrane region" description="Helical" evidence="1">
    <location>
        <begin position="26"/>
        <end position="45"/>
    </location>
</feature>
<name>A0AAJ1M3V8_STRPA</name>
<gene>
    <name evidence="2" type="ORF">PNV36_07900</name>
</gene>
<keyword evidence="1" id="KW-0472">Membrane</keyword>
<evidence type="ECO:0000256" key="1">
    <source>
        <dbReference type="SAM" id="Phobius"/>
    </source>
</evidence>
<evidence type="ECO:0000313" key="2">
    <source>
        <dbReference type="EMBL" id="MDB8620326.1"/>
    </source>
</evidence>
<evidence type="ECO:0000313" key="3">
    <source>
        <dbReference type="Proteomes" id="UP001212685"/>
    </source>
</evidence>
<sequence>MPLKYFEIKRLLRSQISLVDSLMSKALKYLLLYGFLAIFMTIGSTQQKIDVSGNLLILLIIMGVLYRLNVLFEKINIKNLAIAFRKGNFLDSEHTEMLISDLESSLNKINNFANWSCGILATISIFVSTIYLNFLKDLIPREELTKLFFGEVASLRSSFIGFLGQLMLMIILVLFVYYLTVQAFTYDRRFVIIVLKSSLYIDENDEIIIGFLNKWQYIKKFFISGV</sequence>
<proteinExistence type="predicted"/>
<keyword evidence="1" id="KW-1133">Transmembrane helix</keyword>
<dbReference type="Proteomes" id="UP001212685">
    <property type="component" value="Unassembled WGS sequence"/>
</dbReference>
<feature type="transmembrane region" description="Helical" evidence="1">
    <location>
        <begin position="112"/>
        <end position="135"/>
    </location>
</feature>
<reference evidence="2" key="1">
    <citation type="submission" date="2023-01" db="EMBL/GenBank/DDBJ databases">
        <title>Human gut microbiome strain richness.</title>
        <authorList>
            <person name="Chen-Liaw A."/>
        </authorList>
    </citation>
    <scope>NUCLEOTIDE SEQUENCE</scope>
    <source>
        <strain evidence="2">1001262st2_G8_1001262B_160229</strain>
    </source>
</reference>
<accession>A0AAJ1M3V8</accession>
<dbReference type="AlphaFoldDB" id="A0AAJ1M3V8"/>
<keyword evidence="1" id="KW-0812">Transmembrane</keyword>